<dbReference type="AlphaFoldDB" id="A0A6C0HT08"/>
<name>A0A6C0HT08_9ZZZZ</name>
<proteinExistence type="predicted"/>
<evidence type="ECO:0000313" key="1">
    <source>
        <dbReference type="EMBL" id="QHT83811.1"/>
    </source>
</evidence>
<accession>A0A6C0HT08</accession>
<sequence>MKELYNKMEDFLEKGQLIIVLFWFSEKEIYKGLLKSGFKA</sequence>
<protein>
    <submittedName>
        <fullName evidence="1">Uncharacterized protein</fullName>
    </submittedName>
</protein>
<reference evidence="1" key="1">
    <citation type="journal article" date="2020" name="Nature">
        <title>Giant virus diversity and host interactions through global metagenomics.</title>
        <authorList>
            <person name="Schulz F."/>
            <person name="Roux S."/>
            <person name="Paez-Espino D."/>
            <person name="Jungbluth S."/>
            <person name="Walsh D.A."/>
            <person name="Denef V.J."/>
            <person name="McMahon K.D."/>
            <person name="Konstantinidis K.T."/>
            <person name="Eloe-Fadrosh E.A."/>
            <person name="Kyrpides N.C."/>
            <person name="Woyke T."/>
        </authorList>
    </citation>
    <scope>NUCLEOTIDE SEQUENCE</scope>
    <source>
        <strain evidence="1">GVMAG-M-3300023184-168</strain>
    </source>
</reference>
<dbReference type="EMBL" id="MN740012">
    <property type="protein sequence ID" value="QHT83811.1"/>
    <property type="molecule type" value="Genomic_DNA"/>
</dbReference>
<organism evidence="1">
    <name type="scientific">viral metagenome</name>
    <dbReference type="NCBI Taxonomy" id="1070528"/>
    <lineage>
        <taxon>unclassified sequences</taxon>
        <taxon>metagenomes</taxon>
        <taxon>organismal metagenomes</taxon>
    </lineage>
</organism>